<dbReference type="SUPFAM" id="SSF53448">
    <property type="entry name" value="Nucleotide-diphospho-sugar transferases"/>
    <property type="match status" value="1"/>
</dbReference>
<keyword evidence="2" id="KW-0808">Transferase</keyword>
<dbReference type="AlphaFoldDB" id="A0A855SBY1"/>
<dbReference type="InterPro" id="IPR029044">
    <property type="entry name" value="Nucleotide-diphossugar_trans"/>
</dbReference>
<proteinExistence type="predicted"/>
<reference evidence="2 3" key="1">
    <citation type="submission" date="2018-01" db="EMBL/GenBank/DDBJ databases">
        <title>Whole genome sequencing of Histamine producing bacteria.</title>
        <authorList>
            <person name="Butler K."/>
        </authorList>
    </citation>
    <scope>NUCLEOTIDE SEQUENCE [LARGE SCALE GENOMIC DNA]</scope>
    <source>
        <strain evidence="2 3">A2-1</strain>
    </source>
</reference>
<dbReference type="Proteomes" id="UP000241440">
    <property type="component" value="Unassembled WGS sequence"/>
</dbReference>
<sequence>MFGMMMLDFSIVTVSYNSALTISETIDSVLSQKGVDFEYIIIDGGSKDNTLEIIKSYNDPRVKYISEPDDGLYNAMNKGLKLARGEIVAILNSDDLYTHERVLDRVKNEFLFNSSDIVSGHIYYFDEDKNIKGRVYKCSDYLCSSQWLDGWQPPHPSTFVKKIVYDNVGEYSECYKISSDYDFLFRALYLNKFKHSVIDEYLVAMRTGGESTRSIGAIMKGNKEVREILKSHGVHISKLFTAKKITKKLFNKFNRK</sequence>
<gene>
    <name evidence="2" type="ORF">C0W41_13215</name>
</gene>
<dbReference type="PANTHER" id="PTHR22916:SF3">
    <property type="entry name" value="UDP-GLCNAC:BETAGAL BETA-1,3-N-ACETYLGLUCOSAMINYLTRANSFERASE-LIKE PROTEIN 1"/>
    <property type="match status" value="1"/>
</dbReference>
<evidence type="ECO:0000259" key="1">
    <source>
        <dbReference type="Pfam" id="PF00535"/>
    </source>
</evidence>
<dbReference type="Gene3D" id="3.90.550.10">
    <property type="entry name" value="Spore Coat Polysaccharide Biosynthesis Protein SpsA, Chain A"/>
    <property type="match status" value="1"/>
</dbReference>
<dbReference type="Pfam" id="PF00535">
    <property type="entry name" value="Glycos_transf_2"/>
    <property type="match status" value="1"/>
</dbReference>
<organism evidence="2 3">
    <name type="scientific">Photobacterium angustum</name>
    <dbReference type="NCBI Taxonomy" id="661"/>
    <lineage>
        <taxon>Bacteria</taxon>
        <taxon>Pseudomonadati</taxon>
        <taxon>Pseudomonadota</taxon>
        <taxon>Gammaproteobacteria</taxon>
        <taxon>Vibrionales</taxon>
        <taxon>Vibrionaceae</taxon>
        <taxon>Photobacterium</taxon>
    </lineage>
</organism>
<protein>
    <submittedName>
        <fullName evidence="2">Glycosyltransferase</fullName>
    </submittedName>
</protein>
<dbReference type="GO" id="GO:0016758">
    <property type="term" value="F:hexosyltransferase activity"/>
    <property type="evidence" value="ECO:0007669"/>
    <property type="project" value="UniProtKB-ARBA"/>
</dbReference>
<dbReference type="InterPro" id="IPR001173">
    <property type="entry name" value="Glyco_trans_2-like"/>
</dbReference>
<evidence type="ECO:0000313" key="3">
    <source>
        <dbReference type="Proteomes" id="UP000241440"/>
    </source>
</evidence>
<feature type="domain" description="Glycosyltransferase 2-like" evidence="1">
    <location>
        <begin position="10"/>
        <end position="151"/>
    </location>
</feature>
<dbReference type="EMBL" id="PYOY01000006">
    <property type="protein sequence ID" value="PSX06975.1"/>
    <property type="molecule type" value="Genomic_DNA"/>
</dbReference>
<dbReference type="PANTHER" id="PTHR22916">
    <property type="entry name" value="GLYCOSYLTRANSFERASE"/>
    <property type="match status" value="1"/>
</dbReference>
<dbReference type="CDD" id="cd06433">
    <property type="entry name" value="GT_2_WfgS_like"/>
    <property type="match status" value="1"/>
</dbReference>
<comment type="caution">
    <text evidence="2">The sequence shown here is derived from an EMBL/GenBank/DDBJ whole genome shotgun (WGS) entry which is preliminary data.</text>
</comment>
<evidence type="ECO:0000313" key="2">
    <source>
        <dbReference type="EMBL" id="PSX06975.1"/>
    </source>
</evidence>
<accession>A0A855SBY1</accession>
<name>A0A855SBY1_PHOAN</name>